<dbReference type="OrthoDB" id="6626154at2"/>
<accession>A0A0J6S2X5</accession>
<dbReference type="EMBL" id="LABY01000334">
    <property type="protein sequence ID" value="KMO27883.1"/>
    <property type="molecule type" value="Genomic_DNA"/>
</dbReference>
<organism evidence="1 2">
    <name type="scientific">Methylobacterium variabile</name>
    <dbReference type="NCBI Taxonomy" id="298794"/>
    <lineage>
        <taxon>Bacteria</taxon>
        <taxon>Pseudomonadati</taxon>
        <taxon>Pseudomonadota</taxon>
        <taxon>Alphaproteobacteria</taxon>
        <taxon>Hyphomicrobiales</taxon>
        <taxon>Methylobacteriaceae</taxon>
        <taxon>Methylobacterium</taxon>
    </lineage>
</organism>
<keyword evidence="2" id="KW-1185">Reference proteome</keyword>
<protein>
    <submittedName>
        <fullName evidence="1">Uncharacterized protein</fullName>
    </submittedName>
</protein>
<evidence type="ECO:0000313" key="1">
    <source>
        <dbReference type="EMBL" id="KMO27883.1"/>
    </source>
</evidence>
<dbReference type="AlphaFoldDB" id="A0A0J6S2X5"/>
<sequence length="111" mass="12539">MFSPAHFEPTKAAETDRGLGNITHLRGIWLDNDGGDLDHAEFAALFPYLRVVAWNTASSTPEEPRWRAFIPTDCALSIEVQMMGKPARRPRERPPTASLRHWLAICPGSRW</sequence>
<dbReference type="PATRIC" id="fig|298794.3.peg.5024"/>
<dbReference type="Proteomes" id="UP000035955">
    <property type="component" value="Unassembled WGS sequence"/>
</dbReference>
<gene>
    <name evidence="1" type="ORF">VQ02_32395</name>
</gene>
<comment type="caution">
    <text evidence="1">The sequence shown here is derived from an EMBL/GenBank/DDBJ whole genome shotgun (WGS) entry which is preliminary data.</text>
</comment>
<proteinExistence type="predicted"/>
<reference evidence="1 2" key="1">
    <citation type="submission" date="2015-03" db="EMBL/GenBank/DDBJ databases">
        <title>Genome sequencing of Methylobacterium variabile DSM 16961.</title>
        <authorList>
            <person name="Chaudhry V."/>
            <person name="Patil P.B."/>
        </authorList>
    </citation>
    <scope>NUCLEOTIDE SEQUENCE [LARGE SCALE GENOMIC DNA]</scope>
    <source>
        <strain evidence="1 2">DSM 16961</strain>
    </source>
</reference>
<name>A0A0J6S2X5_9HYPH</name>
<evidence type="ECO:0000313" key="2">
    <source>
        <dbReference type="Proteomes" id="UP000035955"/>
    </source>
</evidence>